<sequence>MSILDNFDKYQYWRDEKLANAVNSIEQCLLEIANPSVLSTAEKDKIQYLCRTNNFALFEIKAQDDYAQAIVQINRQVGLIDYDQHLYAQNDGLAYVTQSNKQEQRSEFIPYTNKAIGWHTDGYYNAQNNQVRAFSLFCVSPSATGGVNQWIDPQMVYLLLREDNIDVVKALSHPQAMSIPEHKMDGQVRRAKSTEAIFFIDEPSVELYMRYTQRKKNIEFLDSLEVKQAVTLLDDLLKTTTPHHFEYTMNANQGLICNNVLHNRSAFVDDPEHPRLLLRGRYSNRVCCYNSKHD</sequence>
<evidence type="ECO:0000313" key="5">
    <source>
        <dbReference type="Proteomes" id="UP000198559"/>
    </source>
</evidence>
<feature type="domain" description="TauD/TfdA-like" evidence="2">
    <location>
        <begin position="30"/>
        <end position="279"/>
    </location>
</feature>
<protein>
    <submittedName>
        <fullName evidence="4">Taurine catabolism dioxygenase</fullName>
    </submittedName>
</protein>
<accession>A0A1H6MTE2</accession>
<evidence type="ECO:0000313" key="3">
    <source>
        <dbReference type="EMBL" id="SEH63914.1"/>
    </source>
</evidence>
<dbReference type="Proteomes" id="UP000198988">
    <property type="component" value="Unassembled WGS sequence"/>
</dbReference>
<gene>
    <name evidence="4" type="ORF">BAZSYMA_ACONTIG00231_7</name>
    <name evidence="3" type="ORF">BAZSYMB_SCAFFOLD00025_8</name>
</gene>
<dbReference type="STRING" id="235205.BAZSYMB_SCAFFOLD00025_8"/>
<dbReference type="InterPro" id="IPR003819">
    <property type="entry name" value="TauD/TfdA-like"/>
</dbReference>
<dbReference type="SUPFAM" id="SSF51197">
    <property type="entry name" value="Clavaminate synthase-like"/>
    <property type="match status" value="1"/>
</dbReference>
<dbReference type="EMBL" id="CVUD02000059">
    <property type="protein sequence ID" value="SEH63914.1"/>
    <property type="molecule type" value="Genomic_DNA"/>
</dbReference>
<keyword evidence="1" id="KW-0560">Oxidoreductase</keyword>
<dbReference type="RefSeq" id="WP_090717966.1">
    <property type="nucleotide sequence ID" value="NZ_CAESAP020000127.1"/>
</dbReference>
<evidence type="ECO:0000259" key="2">
    <source>
        <dbReference type="Pfam" id="PF02668"/>
    </source>
</evidence>
<evidence type="ECO:0000313" key="6">
    <source>
        <dbReference type="Proteomes" id="UP000198988"/>
    </source>
</evidence>
<evidence type="ECO:0000256" key="1">
    <source>
        <dbReference type="ARBA" id="ARBA00023002"/>
    </source>
</evidence>
<name>A0A1H6MTE2_9GAMM</name>
<dbReference type="AlphaFoldDB" id="A0A1H6MTE2"/>
<keyword evidence="4" id="KW-0223">Dioxygenase</keyword>
<dbReference type="InterPro" id="IPR042098">
    <property type="entry name" value="TauD-like_sf"/>
</dbReference>
<reference evidence="4" key="1">
    <citation type="submission" date="2016-06" db="EMBL/GenBank/DDBJ databases">
        <authorList>
            <person name="Olsen C.W."/>
            <person name="Carey S."/>
            <person name="Hinshaw L."/>
            <person name="Karasin A.I."/>
        </authorList>
    </citation>
    <scope>NUCLEOTIDE SEQUENCE [LARGE SCALE GENOMIC DNA]</scope>
    <source>
        <strain evidence="4">BazSymA</strain>
        <strain evidence="3">BazSymB</strain>
    </source>
</reference>
<dbReference type="Gene3D" id="3.60.130.10">
    <property type="entry name" value="Clavaminate synthase-like"/>
    <property type="match status" value="1"/>
</dbReference>
<dbReference type="Pfam" id="PF02668">
    <property type="entry name" value="TauD"/>
    <property type="match status" value="1"/>
</dbReference>
<organism evidence="4 6">
    <name type="scientific">Bathymodiolus azoricus thioautotrophic gill symbiont</name>
    <dbReference type="NCBI Taxonomy" id="235205"/>
    <lineage>
        <taxon>Bacteria</taxon>
        <taxon>Pseudomonadati</taxon>
        <taxon>Pseudomonadota</taxon>
        <taxon>Gammaproteobacteria</taxon>
        <taxon>sulfur-oxidizing symbionts</taxon>
    </lineage>
</organism>
<proteinExistence type="predicted"/>
<dbReference type="OrthoDB" id="9770519at2"/>
<dbReference type="EMBL" id="CDSC02000448">
    <property type="protein sequence ID" value="SEI01977.1"/>
    <property type="molecule type" value="Genomic_DNA"/>
</dbReference>
<dbReference type="GO" id="GO:0016706">
    <property type="term" value="F:2-oxoglutarate-dependent dioxygenase activity"/>
    <property type="evidence" value="ECO:0007669"/>
    <property type="project" value="UniProtKB-ARBA"/>
</dbReference>
<evidence type="ECO:0000313" key="4">
    <source>
        <dbReference type="EMBL" id="SEI01977.1"/>
    </source>
</evidence>
<dbReference type="Proteomes" id="UP000198559">
    <property type="component" value="Unassembled WGS sequence"/>
</dbReference>
<reference evidence="5 6" key="2">
    <citation type="submission" date="2016-06" db="EMBL/GenBank/DDBJ databases">
        <authorList>
            <person name="Petersen J."/>
            <person name="Sayavedra L."/>
        </authorList>
    </citation>
    <scope>NUCLEOTIDE SEQUENCE [LARGE SCALE GENOMIC DNA]</scope>
    <source>
        <strain evidence="6">BazSymA</strain>
        <strain evidence="5">BazSymB</strain>
    </source>
</reference>